<organism evidence="1 2">
    <name type="scientific">Sphingobium fontiphilum</name>
    <dbReference type="NCBI Taxonomy" id="944425"/>
    <lineage>
        <taxon>Bacteria</taxon>
        <taxon>Pseudomonadati</taxon>
        <taxon>Pseudomonadota</taxon>
        <taxon>Alphaproteobacteria</taxon>
        <taxon>Sphingomonadales</taxon>
        <taxon>Sphingomonadaceae</taxon>
        <taxon>Sphingobium</taxon>
    </lineage>
</organism>
<evidence type="ECO:0000313" key="2">
    <source>
        <dbReference type="Proteomes" id="UP000552757"/>
    </source>
</evidence>
<dbReference type="Proteomes" id="UP000552757">
    <property type="component" value="Unassembled WGS sequence"/>
</dbReference>
<evidence type="ECO:0008006" key="3">
    <source>
        <dbReference type="Google" id="ProtNLM"/>
    </source>
</evidence>
<accession>A0A7W6DH98</accession>
<dbReference type="AlphaFoldDB" id="A0A7W6DH98"/>
<sequence length="64" mass="6848">MPTIPNGPARRSFACKQIAAIDRKIADLTVLRGELDRLIEACQNGMVAECKILGGLTLPINAQA</sequence>
<reference evidence="1 2" key="1">
    <citation type="submission" date="2020-08" db="EMBL/GenBank/DDBJ databases">
        <title>Genomic Encyclopedia of Type Strains, Phase IV (KMG-IV): sequencing the most valuable type-strain genomes for metagenomic binning, comparative biology and taxonomic classification.</title>
        <authorList>
            <person name="Goeker M."/>
        </authorList>
    </citation>
    <scope>NUCLEOTIDE SEQUENCE [LARGE SCALE GENOMIC DNA]</scope>
    <source>
        <strain evidence="1 2">DSM 29348</strain>
    </source>
</reference>
<keyword evidence="2" id="KW-1185">Reference proteome</keyword>
<evidence type="ECO:0000313" key="1">
    <source>
        <dbReference type="EMBL" id="MBB3983275.1"/>
    </source>
</evidence>
<gene>
    <name evidence="1" type="ORF">GGR44_002962</name>
</gene>
<dbReference type="EMBL" id="JACIEB010000007">
    <property type="protein sequence ID" value="MBB3983275.1"/>
    <property type="molecule type" value="Genomic_DNA"/>
</dbReference>
<dbReference type="InterPro" id="IPR009061">
    <property type="entry name" value="DNA-bd_dom_put_sf"/>
</dbReference>
<protein>
    <recommendedName>
        <fullName evidence="3">Transcription regulator MerR DNA binding domain-containing protein</fullName>
    </recommendedName>
</protein>
<proteinExistence type="predicted"/>
<name>A0A7W6DH98_9SPHN</name>
<dbReference type="RefSeq" id="WP_183956220.1">
    <property type="nucleotide sequence ID" value="NZ_JACIEB010000007.1"/>
</dbReference>
<comment type="caution">
    <text evidence="1">The sequence shown here is derived from an EMBL/GenBank/DDBJ whole genome shotgun (WGS) entry which is preliminary data.</text>
</comment>
<dbReference type="SUPFAM" id="SSF46955">
    <property type="entry name" value="Putative DNA-binding domain"/>
    <property type="match status" value="1"/>
</dbReference>
<dbReference type="Gene3D" id="1.10.1660.10">
    <property type="match status" value="1"/>
</dbReference>